<dbReference type="RefSeq" id="WP_189435997.1">
    <property type="nucleotide sequence ID" value="NZ_BMXE01000002.1"/>
</dbReference>
<organism evidence="7 8">
    <name type="scientific">Pseudovibrio japonicus</name>
    <dbReference type="NCBI Taxonomy" id="366534"/>
    <lineage>
        <taxon>Bacteria</taxon>
        <taxon>Pseudomonadati</taxon>
        <taxon>Pseudomonadota</taxon>
        <taxon>Alphaproteobacteria</taxon>
        <taxon>Hyphomicrobiales</taxon>
        <taxon>Stappiaceae</taxon>
        <taxon>Pseudovibrio</taxon>
    </lineage>
</organism>
<evidence type="ECO:0000256" key="1">
    <source>
        <dbReference type="ARBA" id="ARBA00004651"/>
    </source>
</evidence>
<feature type="transmembrane region" description="Helical" evidence="6">
    <location>
        <begin position="68"/>
        <end position="88"/>
    </location>
</feature>
<accession>A0ABQ3E519</accession>
<keyword evidence="3 6" id="KW-0812">Transmembrane</keyword>
<gene>
    <name evidence="7" type="ORF">GCM10007094_13460</name>
</gene>
<feature type="transmembrane region" description="Helical" evidence="6">
    <location>
        <begin position="40"/>
        <end position="62"/>
    </location>
</feature>
<feature type="transmembrane region" description="Helical" evidence="6">
    <location>
        <begin position="6"/>
        <end position="28"/>
    </location>
</feature>
<keyword evidence="8" id="KW-1185">Reference proteome</keyword>
<evidence type="ECO:0000256" key="6">
    <source>
        <dbReference type="SAM" id="Phobius"/>
    </source>
</evidence>
<dbReference type="EMBL" id="BMXE01000002">
    <property type="protein sequence ID" value="GHB26462.1"/>
    <property type="molecule type" value="Genomic_DNA"/>
</dbReference>
<feature type="transmembrane region" description="Helical" evidence="6">
    <location>
        <begin position="152"/>
        <end position="176"/>
    </location>
</feature>
<dbReference type="PANTHER" id="PTHR30086:SF20">
    <property type="entry name" value="ARGININE EXPORTER PROTEIN ARGO-RELATED"/>
    <property type="match status" value="1"/>
</dbReference>
<name>A0ABQ3E519_9HYPH</name>
<evidence type="ECO:0000256" key="3">
    <source>
        <dbReference type="ARBA" id="ARBA00022692"/>
    </source>
</evidence>
<evidence type="ECO:0000256" key="5">
    <source>
        <dbReference type="ARBA" id="ARBA00023136"/>
    </source>
</evidence>
<evidence type="ECO:0000313" key="7">
    <source>
        <dbReference type="EMBL" id="GHB26462.1"/>
    </source>
</evidence>
<comment type="subcellular location">
    <subcellularLocation>
        <location evidence="1">Cell membrane</location>
        <topology evidence="1">Multi-pass membrane protein</topology>
    </subcellularLocation>
</comment>
<comment type="caution">
    <text evidence="7">The sequence shown here is derived from an EMBL/GenBank/DDBJ whole genome shotgun (WGS) entry which is preliminary data.</text>
</comment>
<feature type="transmembrane region" description="Helical" evidence="6">
    <location>
        <begin position="120"/>
        <end position="140"/>
    </location>
</feature>
<proteinExistence type="predicted"/>
<evidence type="ECO:0000256" key="4">
    <source>
        <dbReference type="ARBA" id="ARBA00022989"/>
    </source>
</evidence>
<evidence type="ECO:0000313" key="8">
    <source>
        <dbReference type="Proteomes" id="UP000637980"/>
    </source>
</evidence>
<keyword evidence="4 6" id="KW-1133">Transmembrane helix</keyword>
<evidence type="ECO:0000256" key="2">
    <source>
        <dbReference type="ARBA" id="ARBA00022475"/>
    </source>
</evidence>
<sequence length="211" mass="22360">MDLQILLIFGVTLFVVAITPGPAITALVSRTLGFGLQGTFAFVSGMLIGSMCLFLLAILGLAKLASTYVLAFSIVKYAGAAYLLYLAWKLWHASNLQTPQVDAQIAATSQKTTRNSAKTLLSGMLITLSNPKGLLFYAALMPSVVPMETVTAIGLVELMFVTLSVLSLVFAIYIGVSLRARSLLTSEKAVTRLNKSASFAMFGAAAAIVAR</sequence>
<keyword evidence="2" id="KW-1003">Cell membrane</keyword>
<dbReference type="Pfam" id="PF01810">
    <property type="entry name" value="LysE"/>
    <property type="match status" value="1"/>
</dbReference>
<dbReference type="InterPro" id="IPR001123">
    <property type="entry name" value="LeuE-type"/>
</dbReference>
<keyword evidence="5 6" id="KW-0472">Membrane</keyword>
<dbReference type="Proteomes" id="UP000637980">
    <property type="component" value="Unassembled WGS sequence"/>
</dbReference>
<reference evidence="8" key="1">
    <citation type="journal article" date="2019" name="Int. J. Syst. Evol. Microbiol.">
        <title>The Global Catalogue of Microorganisms (GCM) 10K type strain sequencing project: providing services to taxonomists for standard genome sequencing and annotation.</title>
        <authorList>
            <consortium name="The Broad Institute Genomics Platform"/>
            <consortium name="The Broad Institute Genome Sequencing Center for Infectious Disease"/>
            <person name="Wu L."/>
            <person name="Ma J."/>
        </authorList>
    </citation>
    <scope>NUCLEOTIDE SEQUENCE [LARGE SCALE GENOMIC DNA]</scope>
    <source>
        <strain evidence="8">KCTC 12861</strain>
    </source>
</reference>
<dbReference type="PANTHER" id="PTHR30086">
    <property type="entry name" value="ARGININE EXPORTER PROTEIN ARGO"/>
    <property type="match status" value="1"/>
</dbReference>
<protein>
    <submittedName>
        <fullName evidence="7">Lysine transporter LysE</fullName>
    </submittedName>
</protein>